<protein>
    <submittedName>
        <fullName evidence="1">Uncharacterized protein</fullName>
    </submittedName>
</protein>
<gene>
    <name evidence="1" type="ORF">METBISCDRAFT_24278</name>
</gene>
<sequence length="419" mass="47750">MSNYQNYTVVKLLVRLEVMGFDPSLYLRLIANMSQDAKNAYFPNILFMHVIKLGKILRDRTLLNIAPLRKLIELNLNFGNTTRATEIWKLCYKYDSQFAYQNIGLFKRLFLECDKQRKTSLLNEYFPRDLYRHDDLFDLILAFYGQNPQDPQKLSVFEKLAGTISPPISRSLLSSMLQSFLAQGRMKEVELLTKAIIKSQGGLTSSDTDAIVKQLLSKSDFTKAVSLLFQTHISVSKKGLVRIVQYILDKESEGSVPVIDPNNALLEQLQKYVPESDTAIPSAETHNLQQVSLKYNSVLNYAVSELAKLKNDPTRGNFTVIAGRYLTEKYGSGVGRKLFMNRTRQRALGFTFDFAKFGLPKAFVPILKIDETNQATLLQSILQQAQREKDATSIKWCIAELQKSGFLLEDILKDHFESI</sequence>
<evidence type="ECO:0000313" key="1">
    <source>
        <dbReference type="EMBL" id="RKP29394.1"/>
    </source>
</evidence>
<dbReference type="Proteomes" id="UP000268321">
    <property type="component" value="Unassembled WGS sequence"/>
</dbReference>
<proteinExistence type="predicted"/>
<dbReference type="EMBL" id="ML004490">
    <property type="protein sequence ID" value="RKP29394.1"/>
    <property type="molecule type" value="Genomic_DNA"/>
</dbReference>
<evidence type="ECO:0000313" key="2">
    <source>
        <dbReference type="Proteomes" id="UP000268321"/>
    </source>
</evidence>
<keyword evidence="2" id="KW-1185">Reference proteome</keyword>
<organism evidence="1 2">
    <name type="scientific">Metschnikowia bicuspidata</name>
    <dbReference type="NCBI Taxonomy" id="27322"/>
    <lineage>
        <taxon>Eukaryota</taxon>
        <taxon>Fungi</taxon>
        <taxon>Dikarya</taxon>
        <taxon>Ascomycota</taxon>
        <taxon>Saccharomycotina</taxon>
        <taxon>Pichiomycetes</taxon>
        <taxon>Metschnikowiaceae</taxon>
        <taxon>Metschnikowia</taxon>
    </lineage>
</organism>
<dbReference type="AlphaFoldDB" id="A0A4P9Z9E9"/>
<name>A0A4P9Z9E9_9ASCO</name>
<dbReference type="OrthoDB" id="4079278at2759"/>
<reference evidence="2" key="1">
    <citation type="journal article" date="2018" name="Nat. Microbiol.">
        <title>Leveraging single-cell genomics to expand the fungal tree of life.</title>
        <authorList>
            <person name="Ahrendt S.R."/>
            <person name="Quandt C.A."/>
            <person name="Ciobanu D."/>
            <person name="Clum A."/>
            <person name="Salamov A."/>
            <person name="Andreopoulos B."/>
            <person name="Cheng J.F."/>
            <person name="Woyke T."/>
            <person name="Pelin A."/>
            <person name="Henrissat B."/>
            <person name="Reynolds N.K."/>
            <person name="Benny G.L."/>
            <person name="Smith M.E."/>
            <person name="James T.Y."/>
            <person name="Grigoriev I.V."/>
        </authorList>
    </citation>
    <scope>NUCLEOTIDE SEQUENCE [LARGE SCALE GENOMIC DNA]</scope>
    <source>
        <strain evidence="2">Baker2002</strain>
    </source>
</reference>
<accession>A0A4P9Z9E9</accession>